<keyword evidence="2" id="KW-0812">Transmembrane</keyword>
<accession>A0A3Q7GG69</accession>
<proteinExistence type="predicted"/>
<reference evidence="3" key="1">
    <citation type="journal article" date="2012" name="Nature">
        <title>The tomato genome sequence provides insights into fleshy fruit evolution.</title>
        <authorList>
            <consortium name="Tomato Genome Consortium"/>
        </authorList>
    </citation>
    <scope>NUCLEOTIDE SEQUENCE [LARGE SCALE GENOMIC DNA]</scope>
    <source>
        <strain evidence="3">cv. Heinz 1706</strain>
    </source>
</reference>
<keyword evidence="4" id="KW-1185">Reference proteome</keyword>
<dbReference type="STRING" id="4081.A0A3Q7GG69"/>
<dbReference type="InParanoid" id="A0A3Q7GG69"/>
<sequence>MYGRAIRSLWPLLKRRINYKVTTPLLFKLIPAVVHLGVLLRWFSLDLPNETKAGNGTGTGTDRNQAPQAGRRFGTGMDRYR</sequence>
<evidence type="ECO:0000313" key="3">
    <source>
        <dbReference type="EnsemblPlants" id="Solyc05g026373.1.1"/>
    </source>
</evidence>
<name>A0A3Q7GG69_SOLLC</name>
<reference evidence="3" key="2">
    <citation type="submission" date="2019-01" db="UniProtKB">
        <authorList>
            <consortium name="EnsemblPlants"/>
        </authorList>
    </citation>
    <scope>IDENTIFICATION</scope>
    <source>
        <strain evidence="3">cv. Heinz 1706</strain>
    </source>
</reference>
<evidence type="ECO:0000256" key="1">
    <source>
        <dbReference type="SAM" id="MobiDB-lite"/>
    </source>
</evidence>
<evidence type="ECO:0000256" key="2">
    <source>
        <dbReference type="SAM" id="Phobius"/>
    </source>
</evidence>
<protein>
    <submittedName>
        <fullName evidence="3">Uncharacterized protein</fullName>
    </submittedName>
</protein>
<dbReference type="AlphaFoldDB" id="A0A3Q7GG69"/>
<dbReference type="EnsemblPlants" id="Solyc05g026373.1.1">
    <property type="protein sequence ID" value="Solyc05g026373.1.1"/>
    <property type="gene ID" value="Solyc05g026373.1"/>
</dbReference>
<dbReference type="Gramene" id="Solyc05g026373.1.1">
    <property type="protein sequence ID" value="Solyc05g026373.1.1"/>
    <property type="gene ID" value="Solyc05g026373.1"/>
</dbReference>
<feature type="region of interest" description="Disordered" evidence="1">
    <location>
        <begin position="53"/>
        <end position="81"/>
    </location>
</feature>
<dbReference type="Proteomes" id="UP000004994">
    <property type="component" value="Chromosome 5"/>
</dbReference>
<keyword evidence="2" id="KW-0472">Membrane</keyword>
<keyword evidence="2" id="KW-1133">Transmembrane helix</keyword>
<organism evidence="3">
    <name type="scientific">Solanum lycopersicum</name>
    <name type="common">Tomato</name>
    <name type="synonym">Lycopersicon esculentum</name>
    <dbReference type="NCBI Taxonomy" id="4081"/>
    <lineage>
        <taxon>Eukaryota</taxon>
        <taxon>Viridiplantae</taxon>
        <taxon>Streptophyta</taxon>
        <taxon>Embryophyta</taxon>
        <taxon>Tracheophyta</taxon>
        <taxon>Spermatophyta</taxon>
        <taxon>Magnoliopsida</taxon>
        <taxon>eudicotyledons</taxon>
        <taxon>Gunneridae</taxon>
        <taxon>Pentapetalae</taxon>
        <taxon>asterids</taxon>
        <taxon>lamiids</taxon>
        <taxon>Solanales</taxon>
        <taxon>Solanaceae</taxon>
        <taxon>Solanoideae</taxon>
        <taxon>Solaneae</taxon>
        <taxon>Solanum</taxon>
        <taxon>Solanum subgen. Lycopersicon</taxon>
    </lineage>
</organism>
<feature type="transmembrane region" description="Helical" evidence="2">
    <location>
        <begin position="21"/>
        <end position="43"/>
    </location>
</feature>
<evidence type="ECO:0000313" key="4">
    <source>
        <dbReference type="Proteomes" id="UP000004994"/>
    </source>
</evidence>